<evidence type="ECO:0000259" key="2">
    <source>
        <dbReference type="Pfam" id="PF13679"/>
    </source>
</evidence>
<dbReference type="KEGG" id="gog:C1280_04330"/>
<dbReference type="PANTHER" id="PTHR13369:SF3">
    <property type="entry name" value="METHYLTRANSFERASE DOMAIN-CONTAINING PROTEIN"/>
    <property type="match status" value="1"/>
</dbReference>
<keyword evidence="4" id="KW-1185">Reference proteome</keyword>
<dbReference type="PANTHER" id="PTHR13369">
    <property type="match status" value="1"/>
</dbReference>
<dbReference type="GO" id="GO:0008168">
    <property type="term" value="F:methyltransferase activity"/>
    <property type="evidence" value="ECO:0007669"/>
    <property type="project" value="UniProtKB-KW"/>
</dbReference>
<gene>
    <name evidence="3" type="ORF">C1280_04330</name>
</gene>
<dbReference type="InterPro" id="IPR029063">
    <property type="entry name" value="SAM-dependent_MTases_sf"/>
</dbReference>
<dbReference type="SUPFAM" id="SSF53335">
    <property type="entry name" value="S-adenosyl-L-methionine-dependent methyltransferases"/>
    <property type="match status" value="1"/>
</dbReference>
<reference evidence="3 4" key="1">
    <citation type="submission" date="2018-01" db="EMBL/GenBank/DDBJ databases">
        <title>G. obscuriglobus.</title>
        <authorList>
            <person name="Franke J."/>
            <person name="Blomberg W."/>
            <person name="Selmecki A."/>
        </authorList>
    </citation>
    <scope>NUCLEOTIDE SEQUENCE [LARGE SCALE GENOMIC DNA]</scope>
    <source>
        <strain evidence="3 4">DSM 5831</strain>
    </source>
</reference>
<dbReference type="GO" id="GO:0032259">
    <property type="term" value="P:methylation"/>
    <property type="evidence" value="ECO:0007669"/>
    <property type="project" value="UniProtKB-KW"/>
</dbReference>
<keyword evidence="3" id="KW-0489">Methyltransferase</keyword>
<keyword evidence="3" id="KW-0808">Transferase</keyword>
<feature type="region of interest" description="Disordered" evidence="1">
    <location>
        <begin position="106"/>
        <end position="133"/>
    </location>
</feature>
<dbReference type="CDD" id="cd02440">
    <property type="entry name" value="AdoMet_MTases"/>
    <property type="match status" value="1"/>
</dbReference>
<dbReference type="Proteomes" id="UP000245802">
    <property type="component" value="Chromosome"/>
</dbReference>
<dbReference type="Gene3D" id="3.40.50.150">
    <property type="entry name" value="Vaccinia Virus protein VP39"/>
    <property type="match status" value="1"/>
</dbReference>
<protein>
    <submittedName>
        <fullName evidence="3">Methyltransferase</fullName>
    </submittedName>
</protein>
<name>A0A2Z3GXU1_9BACT</name>
<dbReference type="InterPro" id="IPR025714">
    <property type="entry name" value="Methyltranfer_dom"/>
</dbReference>
<organism evidence="3 4">
    <name type="scientific">Gemmata obscuriglobus</name>
    <dbReference type="NCBI Taxonomy" id="114"/>
    <lineage>
        <taxon>Bacteria</taxon>
        <taxon>Pseudomonadati</taxon>
        <taxon>Planctomycetota</taxon>
        <taxon>Planctomycetia</taxon>
        <taxon>Gemmatales</taxon>
        <taxon>Gemmataceae</taxon>
        <taxon>Gemmata</taxon>
    </lineage>
</organism>
<sequence length="414" mass="45538">MAGMEKNLDREEMLALIGGAVKGDGFRRATFAGATRGYSCEWVRVVIRPVELRGDRHFQFAYQGAKKAVTKNFSPDELDAPLDELVGYGFAGVHITTNGEELDVRTSRKGRVHVGRHKPKSPTELSEPEAHNRVKDVPLPEGRADALLEVMGVSTPDGRVKPTMRAKFTQINEFLKQLRHVFGDAKLADLGRELRILDCGCGSSYLTLAAHHYLNDVLGVPARILGVDVNEEVIRKSVERAERLGASNLEFECRRIGTADVPADIVIALHACDTATDDAIAQAVRSGARLFLGVPCCHHDLNKVISATGPAEVLRPVLRHGIMAQRAADLVTDAFRALALRITGYRTDVVEFVSTEHTARNLMIRAVRGASAAHAGEAEHVAEYIELKRFWRVTPYIEKVLGEPFQQLVRASTL</sequence>
<feature type="domain" description="Methyltransferase" evidence="2">
    <location>
        <begin position="167"/>
        <end position="303"/>
    </location>
</feature>
<evidence type="ECO:0000313" key="4">
    <source>
        <dbReference type="Proteomes" id="UP000245802"/>
    </source>
</evidence>
<dbReference type="AlphaFoldDB" id="A0A2Z3GXU1"/>
<proteinExistence type="predicted"/>
<evidence type="ECO:0000313" key="3">
    <source>
        <dbReference type="EMBL" id="AWM36317.1"/>
    </source>
</evidence>
<feature type="compositionally biased region" description="Basic residues" evidence="1">
    <location>
        <begin position="107"/>
        <end position="120"/>
    </location>
</feature>
<accession>A0A2Z3GXU1</accession>
<evidence type="ECO:0000256" key="1">
    <source>
        <dbReference type="SAM" id="MobiDB-lite"/>
    </source>
</evidence>
<dbReference type="EMBL" id="CP025958">
    <property type="protein sequence ID" value="AWM36317.1"/>
    <property type="molecule type" value="Genomic_DNA"/>
</dbReference>
<dbReference type="Pfam" id="PF13679">
    <property type="entry name" value="Methyltransf_32"/>
    <property type="match status" value="1"/>
</dbReference>
<dbReference type="GO" id="GO:0005737">
    <property type="term" value="C:cytoplasm"/>
    <property type="evidence" value="ECO:0007669"/>
    <property type="project" value="TreeGrafter"/>
</dbReference>